<dbReference type="OrthoDB" id="2318276at2"/>
<dbReference type="EMBL" id="RKLX01000001">
    <property type="protein sequence ID" value="TGD20439.1"/>
    <property type="molecule type" value="Genomic_DNA"/>
</dbReference>
<accession>A0A4Z0JEI9</accession>
<organism evidence="1 2">
    <name type="scientific">Levilactobacillus suantsaiihabitans</name>
    <dbReference type="NCBI Taxonomy" id="2487722"/>
    <lineage>
        <taxon>Bacteria</taxon>
        <taxon>Bacillati</taxon>
        <taxon>Bacillota</taxon>
        <taxon>Bacilli</taxon>
        <taxon>Lactobacillales</taxon>
        <taxon>Lactobacillaceae</taxon>
        <taxon>Levilactobacillus</taxon>
    </lineage>
</organism>
<reference evidence="1 2" key="1">
    <citation type="submission" date="2018-10" db="EMBL/GenBank/DDBJ databases">
        <title>Lactobacillus sp. R7 and Lactobacillus sp. R19 isolated from fermented mustard green product of Taiwan.</title>
        <authorList>
            <person name="Lin S.-T."/>
        </authorList>
    </citation>
    <scope>NUCLEOTIDE SEQUENCE [LARGE SCALE GENOMIC DNA]</scope>
    <source>
        <strain evidence="1 2">BCRC 81129</strain>
    </source>
</reference>
<sequence length="179" mass="20387">MSKLTKWLIGLAGLLLLGGLLVVLTHHDSTPTTKPATTRPAHHHTTNLTTADLAHHPKLTYSAIIYYAIKDPKLQRWQEVNDFQAGWQVEHYATKHPTRYLVWPDQNITAANKNLAPNWFTLQGNRVTYDSMIVHSFRKDQTATTTLRKIVARINANHAAQKVRRMPTKMTVLNHAKQN</sequence>
<dbReference type="Proteomes" id="UP000297348">
    <property type="component" value="Unassembled WGS sequence"/>
</dbReference>
<protein>
    <submittedName>
        <fullName evidence="1">Uncharacterized protein</fullName>
    </submittedName>
</protein>
<comment type="caution">
    <text evidence="1">The sequence shown here is derived from an EMBL/GenBank/DDBJ whole genome shotgun (WGS) entry which is preliminary data.</text>
</comment>
<dbReference type="AlphaFoldDB" id="A0A4Z0JEI9"/>
<keyword evidence="2" id="KW-1185">Reference proteome</keyword>
<name>A0A4Z0JEI9_9LACO</name>
<dbReference type="RefSeq" id="WP_135367008.1">
    <property type="nucleotide sequence ID" value="NZ_RKLX01000001.1"/>
</dbReference>
<evidence type="ECO:0000313" key="2">
    <source>
        <dbReference type="Proteomes" id="UP000297348"/>
    </source>
</evidence>
<evidence type="ECO:0000313" key="1">
    <source>
        <dbReference type="EMBL" id="TGD20439.1"/>
    </source>
</evidence>
<proteinExistence type="predicted"/>
<gene>
    <name evidence="1" type="ORF">EGT51_01420</name>
</gene>